<feature type="transmembrane region" description="Helical" evidence="11">
    <location>
        <begin position="37"/>
        <end position="58"/>
    </location>
</feature>
<dbReference type="GO" id="GO:0005891">
    <property type="term" value="C:voltage-gated calcium channel complex"/>
    <property type="evidence" value="ECO:0007669"/>
    <property type="project" value="TreeGrafter"/>
</dbReference>
<evidence type="ECO:0000256" key="8">
    <source>
        <dbReference type="ARBA" id="ARBA00023136"/>
    </source>
</evidence>
<organism evidence="13 14">
    <name type="scientific">Luteibaculum oceani</name>
    <dbReference type="NCBI Taxonomy" id="1294296"/>
    <lineage>
        <taxon>Bacteria</taxon>
        <taxon>Pseudomonadati</taxon>
        <taxon>Bacteroidota</taxon>
        <taxon>Flavobacteriia</taxon>
        <taxon>Flavobacteriales</taxon>
        <taxon>Luteibaculaceae</taxon>
        <taxon>Luteibaculum</taxon>
    </lineage>
</organism>
<keyword evidence="3 11" id="KW-0812">Transmembrane</keyword>
<keyword evidence="8 11" id="KW-0472">Membrane</keyword>
<reference evidence="13 14" key="1">
    <citation type="submission" date="2019-08" db="EMBL/GenBank/DDBJ databases">
        <title>Genome of Luteibaculum oceani JCM 18817.</title>
        <authorList>
            <person name="Bowman J.P."/>
        </authorList>
    </citation>
    <scope>NUCLEOTIDE SEQUENCE [LARGE SCALE GENOMIC DNA]</scope>
    <source>
        <strain evidence="13 14">JCM 18817</strain>
    </source>
</reference>
<gene>
    <name evidence="13" type="ORF">FRX97_11760</name>
</gene>
<protein>
    <submittedName>
        <fullName evidence="13">Ion transporter</fullName>
    </submittedName>
</protein>
<feature type="transmembrane region" description="Helical" evidence="11">
    <location>
        <begin position="12"/>
        <end position="31"/>
    </location>
</feature>
<dbReference type="GO" id="GO:0098703">
    <property type="term" value="P:calcium ion import across plasma membrane"/>
    <property type="evidence" value="ECO:0007669"/>
    <property type="project" value="TreeGrafter"/>
</dbReference>
<sequence length="268" mass="30533">MKPILKIFLNERLVLTIIISNILVLFTQGYYHPGEKSYHILSALDFYITLFFLVELIAKVNLLGIRKYLQSGWNKLDFLLIVLAIPSGIKYLGNLEGLDLSFLLALRVLRVFKTLRLFKFIPNIAHLITGFKRAIKASFLVAVAMFLIIILIGILSFYMFKSWDHEAFKNPLISIYSIFKVFTVEGWYELPDSMASGKSRITEILIHIYFSAIVLGGGIIGLSIVNSIFVDTMVSDNNDDLSEKINNIETKLDQLIKNQLSDETRENS</sequence>
<evidence type="ECO:0000256" key="11">
    <source>
        <dbReference type="SAM" id="Phobius"/>
    </source>
</evidence>
<feature type="transmembrane region" description="Helical" evidence="11">
    <location>
        <begin position="139"/>
        <end position="160"/>
    </location>
</feature>
<evidence type="ECO:0000256" key="10">
    <source>
        <dbReference type="ARBA" id="ARBA00023303"/>
    </source>
</evidence>
<keyword evidence="5" id="KW-0851">Voltage-gated channel</keyword>
<dbReference type="EMBL" id="VORB01000012">
    <property type="protein sequence ID" value="TXC75646.1"/>
    <property type="molecule type" value="Genomic_DNA"/>
</dbReference>
<keyword evidence="9" id="KW-0325">Glycoprotein</keyword>
<evidence type="ECO:0000259" key="12">
    <source>
        <dbReference type="Pfam" id="PF00520"/>
    </source>
</evidence>
<keyword evidence="14" id="KW-1185">Reference proteome</keyword>
<comment type="subcellular location">
    <subcellularLocation>
        <location evidence="1">Membrane</location>
        <topology evidence="1">Multi-pass membrane protein</topology>
    </subcellularLocation>
</comment>
<evidence type="ECO:0000256" key="4">
    <source>
        <dbReference type="ARBA" id="ARBA00022837"/>
    </source>
</evidence>
<evidence type="ECO:0000256" key="2">
    <source>
        <dbReference type="ARBA" id="ARBA00022448"/>
    </source>
</evidence>
<keyword evidence="4" id="KW-0106">Calcium</keyword>
<proteinExistence type="predicted"/>
<evidence type="ECO:0000256" key="7">
    <source>
        <dbReference type="ARBA" id="ARBA00023065"/>
    </source>
</evidence>
<dbReference type="Gene3D" id="1.20.120.350">
    <property type="entry name" value="Voltage-gated potassium channels. Chain C"/>
    <property type="match status" value="1"/>
</dbReference>
<evidence type="ECO:0000256" key="9">
    <source>
        <dbReference type="ARBA" id="ARBA00023180"/>
    </source>
</evidence>
<accession>A0A5C6UTT1</accession>
<dbReference type="Pfam" id="PF00520">
    <property type="entry name" value="Ion_trans"/>
    <property type="match status" value="1"/>
</dbReference>
<evidence type="ECO:0000256" key="6">
    <source>
        <dbReference type="ARBA" id="ARBA00022989"/>
    </source>
</evidence>
<keyword evidence="2" id="KW-0813">Transport</keyword>
<evidence type="ECO:0000256" key="1">
    <source>
        <dbReference type="ARBA" id="ARBA00004141"/>
    </source>
</evidence>
<dbReference type="GO" id="GO:0008331">
    <property type="term" value="F:high voltage-gated calcium channel activity"/>
    <property type="evidence" value="ECO:0007669"/>
    <property type="project" value="TreeGrafter"/>
</dbReference>
<evidence type="ECO:0000256" key="5">
    <source>
        <dbReference type="ARBA" id="ARBA00022882"/>
    </source>
</evidence>
<evidence type="ECO:0000256" key="3">
    <source>
        <dbReference type="ARBA" id="ARBA00022692"/>
    </source>
</evidence>
<keyword evidence="10" id="KW-0407">Ion channel</keyword>
<name>A0A5C6UTT1_9FLAO</name>
<dbReference type="PANTHER" id="PTHR45628:SF7">
    <property type="entry name" value="VOLTAGE-DEPENDENT CALCIUM CHANNEL TYPE A SUBUNIT ALPHA-1"/>
    <property type="match status" value="1"/>
</dbReference>
<keyword evidence="6 11" id="KW-1133">Transmembrane helix</keyword>
<evidence type="ECO:0000313" key="14">
    <source>
        <dbReference type="Proteomes" id="UP000321168"/>
    </source>
</evidence>
<dbReference type="InterPro" id="IPR005821">
    <property type="entry name" value="Ion_trans_dom"/>
</dbReference>
<keyword evidence="7" id="KW-0406">Ion transport</keyword>
<dbReference type="SUPFAM" id="SSF81324">
    <property type="entry name" value="Voltage-gated potassium channels"/>
    <property type="match status" value="1"/>
</dbReference>
<dbReference type="OrthoDB" id="5297065at2"/>
<feature type="domain" description="Ion transport" evidence="12">
    <location>
        <begin position="12"/>
        <end position="236"/>
    </location>
</feature>
<evidence type="ECO:0000313" key="13">
    <source>
        <dbReference type="EMBL" id="TXC75646.1"/>
    </source>
</evidence>
<dbReference type="PANTHER" id="PTHR45628">
    <property type="entry name" value="VOLTAGE-DEPENDENT CALCIUM CHANNEL TYPE A SUBUNIT ALPHA-1"/>
    <property type="match status" value="1"/>
</dbReference>
<dbReference type="InterPro" id="IPR027359">
    <property type="entry name" value="Volt_channel_dom_sf"/>
</dbReference>
<dbReference type="Gene3D" id="1.10.287.70">
    <property type="match status" value="1"/>
</dbReference>
<feature type="transmembrane region" description="Helical" evidence="11">
    <location>
        <begin position="208"/>
        <end position="229"/>
    </location>
</feature>
<dbReference type="Proteomes" id="UP000321168">
    <property type="component" value="Unassembled WGS sequence"/>
</dbReference>
<comment type="caution">
    <text evidence="13">The sequence shown here is derived from an EMBL/GenBank/DDBJ whole genome shotgun (WGS) entry which is preliminary data.</text>
</comment>
<dbReference type="InterPro" id="IPR050599">
    <property type="entry name" value="VDCC_alpha-1_subunit"/>
</dbReference>
<dbReference type="AlphaFoldDB" id="A0A5C6UTT1"/>